<dbReference type="EMBL" id="MSFK01000024">
    <property type="protein sequence ID" value="PWY78561.1"/>
    <property type="molecule type" value="Genomic_DNA"/>
</dbReference>
<accession>A0A317VZ07</accession>
<evidence type="ECO:0000313" key="1">
    <source>
        <dbReference type="EMBL" id="PWY78561.1"/>
    </source>
</evidence>
<reference evidence="1 2" key="1">
    <citation type="submission" date="2016-12" db="EMBL/GenBank/DDBJ databases">
        <title>The genomes of Aspergillus section Nigri reveals drivers in fungal speciation.</title>
        <authorList>
            <consortium name="DOE Joint Genome Institute"/>
            <person name="Vesth T.C."/>
            <person name="Nybo J."/>
            <person name="Theobald S."/>
            <person name="Brandl J."/>
            <person name="Frisvad J.C."/>
            <person name="Nielsen K.F."/>
            <person name="Lyhne E.K."/>
            <person name="Kogle M.E."/>
            <person name="Kuo A."/>
            <person name="Riley R."/>
            <person name="Clum A."/>
            <person name="Nolan M."/>
            <person name="Lipzen A."/>
            <person name="Salamov A."/>
            <person name="Henrissat B."/>
            <person name="Wiebenga A."/>
            <person name="De Vries R.P."/>
            <person name="Grigoriev I.V."/>
            <person name="Mortensen U.H."/>
            <person name="Andersen M.R."/>
            <person name="Baker S.E."/>
        </authorList>
    </citation>
    <scope>NUCLEOTIDE SEQUENCE [LARGE SCALE GENOMIC DNA]</scope>
    <source>
        <strain evidence="1 2">CBS 115572</strain>
    </source>
</reference>
<dbReference type="AlphaFoldDB" id="A0A317VZ07"/>
<dbReference type="GeneID" id="37110543"/>
<protein>
    <submittedName>
        <fullName evidence="1">Uncharacterized protein</fullName>
    </submittedName>
</protein>
<feature type="non-terminal residue" evidence="1">
    <location>
        <position position="1"/>
    </location>
</feature>
<evidence type="ECO:0000313" key="2">
    <source>
        <dbReference type="Proteomes" id="UP000246702"/>
    </source>
</evidence>
<dbReference type="Proteomes" id="UP000246702">
    <property type="component" value="Unassembled WGS sequence"/>
</dbReference>
<sequence>VASQRLPSPSSTADWLNPQWATVHRVFCCDHSHPVAATIAAHPRRRLVAQLVIRQLGPLWTLCSLLVSLS</sequence>
<organism evidence="1 2">
    <name type="scientific">Aspergillus sclerotioniger CBS 115572</name>
    <dbReference type="NCBI Taxonomy" id="1450535"/>
    <lineage>
        <taxon>Eukaryota</taxon>
        <taxon>Fungi</taxon>
        <taxon>Dikarya</taxon>
        <taxon>Ascomycota</taxon>
        <taxon>Pezizomycotina</taxon>
        <taxon>Eurotiomycetes</taxon>
        <taxon>Eurotiomycetidae</taxon>
        <taxon>Eurotiales</taxon>
        <taxon>Aspergillaceae</taxon>
        <taxon>Aspergillus</taxon>
        <taxon>Aspergillus subgen. Circumdati</taxon>
    </lineage>
</organism>
<gene>
    <name evidence="1" type="ORF">BO94DRAFT_471870</name>
</gene>
<comment type="caution">
    <text evidence="1">The sequence shown here is derived from an EMBL/GenBank/DDBJ whole genome shotgun (WGS) entry which is preliminary data.</text>
</comment>
<proteinExistence type="predicted"/>
<keyword evidence="2" id="KW-1185">Reference proteome</keyword>
<name>A0A317VZ07_9EURO</name>
<dbReference type="RefSeq" id="XP_025464870.1">
    <property type="nucleotide sequence ID" value="XM_025608400.1"/>
</dbReference>